<gene>
    <name evidence="3" type="ORF">BN1012_Phect3121</name>
</gene>
<dbReference type="PATRIC" id="fig|1458461.3.peg.3128"/>
<dbReference type="CDD" id="cd04765">
    <property type="entry name" value="HTH_MlrA-like_sg2"/>
    <property type="match status" value="1"/>
</dbReference>
<evidence type="ECO:0000256" key="1">
    <source>
        <dbReference type="SAM" id="Coils"/>
    </source>
</evidence>
<protein>
    <submittedName>
        <fullName evidence="3">Transcriptional regulator, MerR family</fullName>
    </submittedName>
</protein>
<keyword evidence="1" id="KW-0175">Coiled coil</keyword>
<name>X5MB84_9HYPH</name>
<sequence length="150" mass="17027">MDLDVPQHVLRFWETKFTQIKPLKRGGGRRYYRPEDVDLLRGIRTLLYHDGYTIKGVQKVFREQGVRHVSEIGREEYAAELAEAEAAGEITEPAIEEDVAPAPEPAQHVAPAPFPPVPLTEDQQIELELLLEELEGLKAKLENARAATWF</sequence>
<evidence type="ECO:0000313" key="3">
    <source>
        <dbReference type="EMBL" id="CDO61333.1"/>
    </source>
</evidence>
<dbReference type="Gene3D" id="1.10.1660.10">
    <property type="match status" value="1"/>
</dbReference>
<dbReference type="HOGENOM" id="CLU_045945_1_1_5"/>
<evidence type="ECO:0000259" key="2">
    <source>
        <dbReference type="PROSITE" id="PS50937"/>
    </source>
</evidence>
<dbReference type="AlphaFoldDB" id="X5MB84"/>
<evidence type="ECO:0000313" key="4">
    <source>
        <dbReference type="Proteomes" id="UP000032160"/>
    </source>
</evidence>
<dbReference type="GO" id="GO:0006355">
    <property type="term" value="P:regulation of DNA-templated transcription"/>
    <property type="evidence" value="ECO:0007669"/>
    <property type="project" value="InterPro"/>
</dbReference>
<dbReference type="Pfam" id="PF13411">
    <property type="entry name" value="MerR_1"/>
    <property type="match status" value="1"/>
</dbReference>
<dbReference type="GO" id="GO:0003677">
    <property type="term" value="F:DNA binding"/>
    <property type="evidence" value="ECO:0007669"/>
    <property type="project" value="InterPro"/>
</dbReference>
<dbReference type="InterPro" id="IPR009061">
    <property type="entry name" value="DNA-bd_dom_put_sf"/>
</dbReference>
<dbReference type="PROSITE" id="PS50937">
    <property type="entry name" value="HTH_MERR_2"/>
    <property type="match status" value="1"/>
</dbReference>
<keyword evidence="4" id="KW-1185">Reference proteome</keyword>
<feature type="domain" description="HTH merR-type" evidence="2">
    <location>
        <begin position="1"/>
        <end position="63"/>
    </location>
</feature>
<feature type="coiled-coil region" evidence="1">
    <location>
        <begin position="120"/>
        <end position="147"/>
    </location>
</feature>
<dbReference type="STRING" id="1458461.BN1012_Phect3121"/>
<organism evidence="3 4">
    <name type="scientific">Candidatus Phaeomarinibacter ectocarpi</name>
    <dbReference type="NCBI Taxonomy" id="1458461"/>
    <lineage>
        <taxon>Bacteria</taxon>
        <taxon>Pseudomonadati</taxon>
        <taxon>Pseudomonadota</taxon>
        <taxon>Alphaproteobacteria</taxon>
        <taxon>Hyphomicrobiales</taxon>
        <taxon>Parvibaculaceae</taxon>
        <taxon>Candidatus Phaeomarinibacter</taxon>
    </lineage>
</organism>
<dbReference type="SUPFAM" id="SSF46955">
    <property type="entry name" value="Putative DNA-binding domain"/>
    <property type="match status" value="1"/>
</dbReference>
<accession>X5MB84</accession>
<dbReference type="KEGG" id="pect:BN1012_Phect3121"/>
<reference evidence="3 4" key="1">
    <citation type="journal article" date="2014" name="Front. Genet.">
        <title>Genome and metabolic network of "Candidatus Phaeomarinobacter ectocarpi" Ec32, a new candidate genus of Alphaproteobacteria frequently associated with brown algae.</title>
        <authorList>
            <person name="Dittami S.M."/>
            <person name="Barbeyron T."/>
            <person name="Boyen C."/>
            <person name="Cambefort J."/>
            <person name="Collet G."/>
            <person name="Delage L."/>
            <person name="Gobet A."/>
            <person name="Groisillier A."/>
            <person name="Leblanc C."/>
            <person name="Michel G."/>
            <person name="Scornet D."/>
            <person name="Siegel A."/>
            <person name="Tapia J.E."/>
            <person name="Tonon T."/>
        </authorList>
    </citation>
    <scope>NUCLEOTIDE SEQUENCE [LARGE SCALE GENOMIC DNA]</scope>
    <source>
        <strain evidence="3 4">Ec32</strain>
    </source>
</reference>
<proteinExistence type="predicted"/>
<dbReference type="InterPro" id="IPR000551">
    <property type="entry name" value="MerR-type_HTH_dom"/>
</dbReference>
<dbReference type="EMBL" id="HG966617">
    <property type="protein sequence ID" value="CDO61333.1"/>
    <property type="molecule type" value="Genomic_DNA"/>
</dbReference>
<dbReference type="Proteomes" id="UP000032160">
    <property type="component" value="Chromosome I"/>
</dbReference>